<dbReference type="InterPro" id="IPR025336">
    <property type="entry name" value="SCO4226-like"/>
</dbReference>
<sequence>MQLYAIRRRSAWADAAELEAAAKTSADVGDNEMPDRIRWIRSYVIAETNGRLGTICIYEARDPAAIREHAERVGMPGDEVEAIADTVVIRPGPQTANATAA</sequence>
<comment type="caution">
    <text evidence="1">The sequence shown here is derived from an EMBL/GenBank/DDBJ whole genome shotgun (WGS) entry which is preliminary data.</text>
</comment>
<dbReference type="OrthoDB" id="9800027at2"/>
<protein>
    <submittedName>
        <fullName evidence="1">Uncharacterized protein DUF4242</fullName>
    </submittedName>
</protein>
<dbReference type="EMBL" id="VFPT01000004">
    <property type="protein sequence ID" value="TQM89872.1"/>
    <property type="molecule type" value="Genomic_DNA"/>
</dbReference>
<accession>A0A543K471</accession>
<dbReference type="RefSeq" id="WP_142085449.1">
    <property type="nucleotide sequence ID" value="NZ_VFPT01000004.1"/>
</dbReference>
<keyword evidence="2" id="KW-1185">Reference proteome</keyword>
<gene>
    <name evidence="1" type="ORF">BD293_4181</name>
</gene>
<name>A0A543K471_9RHOB</name>
<dbReference type="Proteomes" id="UP000320582">
    <property type="component" value="Unassembled WGS sequence"/>
</dbReference>
<organism evidence="1 2">
    <name type="scientific">Roseinatronobacter monicus</name>
    <dbReference type="NCBI Taxonomy" id="393481"/>
    <lineage>
        <taxon>Bacteria</taxon>
        <taxon>Pseudomonadati</taxon>
        <taxon>Pseudomonadota</taxon>
        <taxon>Alphaproteobacteria</taxon>
        <taxon>Rhodobacterales</taxon>
        <taxon>Paracoccaceae</taxon>
        <taxon>Roseinatronobacter</taxon>
    </lineage>
</organism>
<evidence type="ECO:0000313" key="1">
    <source>
        <dbReference type="EMBL" id="TQM89872.1"/>
    </source>
</evidence>
<dbReference type="Pfam" id="PF14026">
    <property type="entry name" value="SCO4226-like"/>
    <property type="match status" value="1"/>
</dbReference>
<dbReference type="AlphaFoldDB" id="A0A543K471"/>
<evidence type="ECO:0000313" key="2">
    <source>
        <dbReference type="Proteomes" id="UP000320582"/>
    </source>
</evidence>
<proteinExistence type="predicted"/>
<reference evidence="1 2" key="1">
    <citation type="submission" date="2019-06" db="EMBL/GenBank/DDBJ databases">
        <title>Genomic Encyclopedia of Archaeal and Bacterial Type Strains, Phase II (KMG-II): from individual species to whole genera.</title>
        <authorList>
            <person name="Goeker M."/>
        </authorList>
    </citation>
    <scope>NUCLEOTIDE SEQUENCE [LARGE SCALE GENOMIC DNA]</scope>
    <source>
        <strain evidence="1 2">DSM 18423</strain>
    </source>
</reference>